<organism evidence="12 13">
    <name type="scientific">Elysia chlorotica</name>
    <name type="common">Eastern emerald elysia</name>
    <name type="synonym">Sea slug</name>
    <dbReference type="NCBI Taxonomy" id="188477"/>
    <lineage>
        <taxon>Eukaryota</taxon>
        <taxon>Metazoa</taxon>
        <taxon>Spiralia</taxon>
        <taxon>Lophotrochozoa</taxon>
        <taxon>Mollusca</taxon>
        <taxon>Gastropoda</taxon>
        <taxon>Heterobranchia</taxon>
        <taxon>Euthyneura</taxon>
        <taxon>Panpulmonata</taxon>
        <taxon>Sacoglossa</taxon>
        <taxon>Placobranchoidea</taxon>
        <taxon>Plakobranchidae</taxon>
        <taxon>Elysia</taxon>
    </lineage>
</organism>
<dbReference type="EMBL" id="RQTK01000515">
    <property type="protein sequence ID" value="RUS78353.1"/>
    <property type="molecule type" value="Genomic_DNA"/>
</dbReference>
<keyword evidence="6" id="KW-0735">Signal-anchor</keyword>
<evidence type="ECO:0000256" key="11">
    <source>
        <dbReference type="SAM" id="MobiDB-lite"/>
    </source>
</evidence>
<feature type="compositionally biased region" description="Polar residues" evidence="11">
    <location>
        <begin position="78"/>
        <end position="96"/>
    </location>
</feature>
<comment type="caution">
    <text evidence="12">The sequence shown here is derived from an EMBL/GenBank/DDBJ whole genome shotgun (WGS) entry which is preliminary data.</text>
</comment>
<evidence type="ECO:0000313" key="13">
    <source>
        <dbReference type="Proteomes" id="UP000271974"/>
    </source>
</evidence>
<evidence type="ECO:0000313" key="12">
    <source>
        <dbReference type="EMBL" id="RUS78353.1"/>
    </source>
</evidence>
<dbReference type="GO" id="GO:0006493">
    <property type="term" value="P:protein O-linked glycosylation"/>
    <property type="evidence" value="ECO:0007669"/>
    <property type="project" value="TreeGrafter"/>
</dbReference>
<evidence type="ECO:0000256" key="2">
    <source>
        <dbReference type="ARBA" id="ARBA00008661"/>
    </source>
</evidence>
<dbReference type="Proteomes" id="UP000271974">
    <property type="component" value="Unassembled WGS sequence"/>
</dbReference>
<keyword evidence="4" id="KW-0808">Transferase</keyword>
<comment type="similarity">
    <text evidence="2 10">Belongs to the glycosyltransferase 31 family.</text>
</comment>
<dbReference type="GO" id="GO:0016758">
    <property type="term" value="F:hexosyltransferase activity"/>
    <property type="evidence" value="ECO:0007669"/>
    <property type="project" value="InterPro"/>
</dbReference>
<accession>A0A3S0ZGG2</accession>
<comment type="subcellular location">
    <subcellularLocation>
        <location evidence="1 10">Golgi apparatus membrane</location>
        <topology evidence="1 10">Single-pass type II membrane protein</topology>
    </subcellularLocation>
</comment>
<dbReference type="PANTHER" id="PTHR11214:SF3">
    <property type="entry name" value="BETA-1,3-GALACTOSYLTRANSFERASE 6"/>
    <property type="match status" value="1"/>
</dbReference>
<dbReference type="Gene3D" id="3.90.550.50">
    <property type="match status" value="1"/>
</dbReference>
<evidence type="ECO:0000256" key="6">
    <source>
        <dbReference type="ARBA" id="ARBA00022968"/>
    </source>
</evidence>
<evidence type="ECO:0000256" key="1">
    <source>
        <dbReference type="ARBA" id="ARBA00004323"/>
    </source>
</evidence>
<evidence type="ECO:0000256" key="5">
    <source>
        <dbReference type="ARBA" id="ARBA00022692"/>
    </source>
</evidence>
<feature type="compositionally biased region" description="Polar residues" evidence="11">
    <location>
        <begin position="106"/>
        <end position="121"/>
    </location>
</feature>
<keyword evidence="8 10" id="KW-0333">Golgi apparatus</keyword>
<feature type="region of interest" description="Disordered" evidence="11">
    <location>
        <begin position="78"/>
        <end position="121"/>
    </location>
</feature>
<name>A0A3S0ZGG2_ELYCH</name>
<dbReference type="InterPro" id="IPR002659">
    <property type="entry name" value="Glyco_trans_31"/>
</dbReference>
<sequence length="431" mass="48594">MVFTKRKTILMLLIPLTICMFVMIKLQTVSLVPSWPNTIPVVRSLGSQFSLERSPSRFSPKNPEDIMPSKKAHISVSGAPSSLKLTQKKQPQNLSKGSAKDHPKLTTVTTKSSQNSLANKPSCSPLQNVTKPYFFYVTDDMSGINRTFFKLSDTKVSEIPMVFLSSATHICSQGARTIFVVPSVVASFEDRLEIRQTWASGLYDENWEQTSERRIAFFFGSSGLSATDMAELWYESDTFGDIVVGDFHDTYANLSLKMAVTISWVAKYCPNIDAMVKVDMDTFVNVDLLSTLLKELPVEAGLNYVLGHRYNDDRSPVMREGVWSVPQDVYPFDFYPQYLFGHSYLVSGSAVTLLAKSFPYFPIVPNEDAFVTGIMSLVLNNTRFDTLAFGDTTELDEVWKIENGISVTAVVYYENRKQIWHRIKSRQCKLI</sequence>
<proteinExistence type="inferred from homology"/>
<dbReference type="AlphaFoldDB" id="A0A3S0ZGG2"/>
<dbReference type="GO" id="GO:0000139">
    <property type="term" value="C:Golgi membrane"/>
    <property type="evidence" value="ECO:0007669"/>
    <property type="project" value="UniProtKB-SubCell"/>
</dbReference>
<reference evidence="12 13" key="1">
    <citation type="submission" date="2019-01" db="EMBL/GenBank/DDBJ databases">
        <title>A draft genome assembly of the solar-powered sea slug Elysia chlorotica.</title>
        <authorList>
            <person name="Cai H."/>
            <person name="Li Q."/>
            <person name="Fang X."/>
            <person name="Li J."/>
            <person name="Curtis N.E."/>
            <person name="Altenburger A."/>
            <person name="Shibata T."/>
            <person name="Feng M."/>
            <person name="Maeda T."/>
            <person name="Schwartz J.A."/>
            <person name="Shigenobu S."/>
            <person name="Lundholm N."/>
            <person name="Nishiyama T."/>
            <person name="Yang H."/>
            <person name="Hasebe M."/>
            <person name="Li S."/>
            <person name="Pierce S.K."/>
            <person name="Wang J."/>
        </authorList>
    </citation>
    <scope>NUCLEOTIDE SEQUENCE [LARGE SCALE GENOMIC DNA]</scope>
    <source>
        <strain evidence="12">EC2010</strain>
        <tissue evidence="12">Whole organism of an adult</tissue>
    </source>
</reference>
<evidence type="ECO:0000256" key="9">
    <source>
        <dbReference type="ARBA" id="ARBA00023136"/>
    </source>
</evidence>
<evidence type="ECO:0000256" key="3">
    <source>
        <dbReference type="ARBA" id="ARBA00022676"/>
    </source>
</evidence>
<dbReference type="PANTHER" id="PTHR11214">
    <property type="entry name" value="BETA-1,3-N-ACETYLGLUCOSAMINYLTRANSFERASE"/>
    <property type="match status" value="1"/>
</dbReference>
<dbReference type="Pfam" id="PF01762">
    <property type="entry name" value="Galactosyl_T"/>
    <property type="match status" value="1"/>
</dbReference>
<dbReference type="OrthoDB" id="2139606at2759"/>
<keyword evidence="3 10" id="KW-0328">Glycosyltransferase</keyword>
<keyword evidence="9" id="KW-0472">Membrane</keyword>
<evidence type="ECO:0000256" key="7">
    <source>
        <dbReference type="ARBA" id="ARBA00022989"/>
    </source>
</evidence>
<evidence type="ECO:0000256" key="10">
    <source>
        <dbReference type="RuleBase" id="RU363063"/>
    </source>
</evidence>
<protein>
    <recommendedName>
        <fullName evidence="10">Hexosyltransferase</fullName>
        <ecNumber evidence="10">2.4.1.-</ecNumber>
    </recommendedName>
</protein>
<evidence type="ECO:0000256" key="8">
    <source>
        <dbReference type="ARBA" id="ARBA00023034"/>
    </source>
</evidence>
<keyword evidence="7" id="KW-1133">Transmembrane helix</keyword>
<keyword evidence="5" id="KW-0812">Transmembrane</keyword>
<evidence type="ECO:0000256" key="4">
    <source>
        <dbReference type="ARBA" id="ARBA00022679"/>
    </source>
</evidence>
<dbReference type="EC" id="2.4.1.-" evidence="10"/>
<gene>
    <name evidence="12" type="ORF">EGW08_013873</name>
</gene>
<keyword evidence="13" id="KW-1185">Reference proteome</keyword>